<proteinExistence type="predicted"/>
<gene>
    <name evidence="1" type="ORF">UFOVP1290_68</name>
</gene>
<name>A0A6J5RS90_9CAUD</name>
<dbReference type="EMBL" id="LR797252">
    <property type="protein sequence ID" value="CAB4196548.1"/>
    <property type="molecule type" value="Genomic_DNA"/>
</dbReference>
<evidence type="ECO:0000313" key="1">
    <source>
        <dbReference type="EMBL" id="CAB4196548.1"/>
    </source>
</evidence>
<organism evidence="1">
    <name type="scientific">uncultured Caudovirales phage</name>
    <dbReference type="NCBI Taxonomy" id="2100421"/>
    <lineage>
        <taxon>Viruses</taxon>
        <taxon>Duplodnaviria</taxon>
        <taxon>Heunggongvirae</taxon>
        <taxon>Uroviricota</taxon>
        <taxon>Caudoviricetes</taxon>
        <taxon>Peduoviridae</taxon>
        <taxon>Maltschvirus</taxon>
        <taxon>Maltschvirus maltsch</taxon>
    </lineage>
</organism>
<reference evidence="1" key="1">
    <citation type="submission" date="2020-05" db="EMBL/GenBank/DDBJ databases">
        <authorList>
            <person name="Chiriac C."/>
            <person name="Salcher M."/>
            <person name="Ghai R."/>
            <person name="Kavagutti S V."/>
        </authorList>
    </citation>
    <scope>NUCLEOTIDE SEQUENCE</scope>
</reference>
<protein>
    <submittedName>
        <fullName evidence="1">Uncharacterized protein</fullName>
    </submittedName>
</protein>
<sequence>MVDDKATAINLLIDAVQAIEQELGLTPSGIYDNVRSRLDILESRGLKATGSGYTIPFTSADGYVFSVTHNLNSSYPAVIIYNDSGVVVAPDEILTLSANSIQLDITTQGTISGTWHVTVVSGSL</sequence>
<accession>A0A6J5RS90</accession>